<keyword evidence="4" id="KW-1185">Reference proteome</keyword>
<dbReference type="GO" id="GO:0008168">
    <property type="term" value="F:methyltransferase activity"/>
    <property type="evidence" value="ECO:0007669"/>
    <property type="project" value="UniProtKB-KW"/>
</dbReference>
<dbReference type="CDD" id="cd02440">
    <property type="entry name" value="AdoMet_MTases"/>
    <property type="match status" value="1"/>
</dbReference>
<protein>
    <submittedName>
        <fullName evidence="3">SAM-dependent methyltransferase</fullName>
    </submittedName>
</protein>
<accession>A0A1P8KML6</accession>
<dbReference type="OrthoDB" id="9791837at2"/>
<dbReference type="Gene3D" id="3.40.50.150">
    <property type="entry name" value="Vaccinia Virus protein VP39"/>
    <property type="match status" value="1"/>
</dbReference>
<dbReference type="InterPro" id="IPR025714">
    <property type="entry name" value="Methyltranfer_dom"/>
</dbReference>
<dbReference type="Pfam" id="PF13847">
    <property type="entry name" value="Methyltransf_31"/>
    <property type="match status" value="1"/>
</dbReference>
<dbReference type="RefSeq" id="WP_076086831.1">
    <property type="nucleotide sequence ID" value="NZ_CP019070.1"/>
</dbReference>
<dbReference type="KEGG" id="alp:LPB137_08095"/>
<dbReference type="GO" id="GO:0032259">
    <property type="term" value="P:methylation"/>
    <property type="evidence" value="ECO:0007669"/>
    <property type="project" value="UniProtKB-KW"/>
</dbReference>
<keyword evidence="3" id="KW-0489">Methyltransferase</keyword>
<dbReference type="AlphaFoldDB" id="A0A1P8KML6"/>
<dbReference type="InterPro" id="IPR029063">
    <property type="entry name" value="SAM-dependent_MTases_sf"/>
</dbReference>
<evidence type="ECO:0000259" key="2">
    <source>
        <dbReference type="Pfam" id="PF13847"/>
    </source>
</evidence>
<dbReference type="SUPFAM" id="SSF53335">
    <property type="entry name" value="S-adenosyl-L-methionine-dependent methyltransferases"/>
    <property type="match status" value="1"/>
</dbReference>
<dbReference type="Proteomes" id="UP000186074">
    <property type="component" value="Chromosome"/>
</dbReference>
<feature type="domain" description="Methyltransferase" evidence="2">
    <location>
        <begin position="35"/>
        <end position="144"/>
    </location>
</feature>
<keyword evidence="1 3" id="KW-0808">Transferase</keyword>
<sequence>MNRFDEASKTWDKKQSSMESSDTCVKDLLSKIDLKEDANILDYGCGTGFISFALNNQTNNVIGMDYSDGMVEIFNKKALELDCENIKAIKHNMNEEELPKNNFDLVISSMTMHHIKDTKMFLRKCKDAIKTDGIICINDLYEEDGTFHAKHKNDGVEHFGYEKNTLLKLIEEVGLKLISYKLIYTHYRNEKEYPLFNLIVKK</sequence>
<gene>
    <name evidence="3" type="ORF">LPB137_08095</name>
</gene>
<evidence type="ECO:0000256" key="1">
    <source>
        <dbReference type="ARBA" id="ARBA00022679"/>
    </source>
</evidence>
<dbReference type="PANTHER" id="PTHR43861:SF3">
    <property type="entry name" value="PUTATIVE (AFU_ORTHOLOGUE AFUA_2G14390)-RELATED"/>
    <property type="match status" value="1"/>
</dbReference>
<organism evidence="3 4">
    <name type="scientific">Poseidonibacter parvus</name>
    <dbReference type="NCBI Taxonomy" id="1850254"/>
    <lineage>
        <taxon>Bacteria</taxon>
        <taxon>Pseudomonadati</taxon>
        <taxon>Campylobacterota</taxon>
        <taxon>Epsilonproteobacteria</taxon>
        <taxon>Campylobacterales</taxon>
        <taxon>Arcobacteraceae</taxon>
        <taxon>Poseidonibacter</taxon>
    </lineage>
</organism>
<evidence type="ECO:0000313" key="3">
    <source>
        <dbReference type="EMBL" id="APW65817.1"/>
    </source>
</evidence>
<dbReference type="STRING" id="1850254.LPB137_08095"/>
<dbReference type="EMBL" id="CP019070">
    <property type="protein sequence ID" value="APW65817.1"/>
    <property type="molecule type" value="Genomic_DNA"/>
</dbReference>
<name>A0A1P8KML6_9BACT</name>
<proteinExistence type="predicted"/>
<reference evidence="3 4" key="1">
    <citation type="submission" date="2017-01" db="EMBL/GenBank/DDBJ databases">
        <title>Genome sequencing of Arcobacter sp. LPB0137.</title>
        <authorList>
            <person name="Lee G.-W."/>
            <person name="Yi H."/>
        </authorList>
    </citation>
    <scope>NUCLEOTIDE SEQUENCE [LARGE SCALE GENOMIC DNA]</scope>
    <source>
        <strain evidence="3 4">LPB0137</strain>
    </source>
</reference>
<dbReference type="PANTHER" id="PTHR43861">
    <property type="entry name" value="TRANS-ACONITATE 2-METHYLTRANSFERASE-RELATED"/>
    <property type="match status" value="1"/>
</dbReference>
<evidence type="ECO:0000313" key="4">
    <source>
        <dbReference type="Proteomes" id="UP000186074"/>
    </source>
</evidence>